<keyword evidence="1" id="KW-0812">Transmembrane</keyword>
<protein>
    <recommendedName>
        <fullName evidence="4">Transmembrane protein</fullName>
    </recommendedName>
</protein>
<organism evidence="2 3">
    <name type="scientific">Paramecium sonneborni</name>
    <dbReference type="NCBI Taxonomy" id="65129"/>
    <lineage>
        <taxon>Eukaryota</taxon>
        <taxon>Sar</taxon>
        <taxon>Alveolata</taxon>
        <taxon>Ciliophora</taxon>
        <taxon>Intramacronucleata</taxon>
        <taxon>Oligohymenophorea</taxon>
        <taxon>Peniculida</taxon>
        <taxon>Parameciidae</taxon>
        <taxon>Paramecium</taxon>
    </lineage>
</organism>
<sequence length="135" mass="16481">MNPFIAKKTNQAYERNAINVYVPSNINMGWRLVQDNCLYNQLRRSLRYKFFRKNNEINHSKKFFLIHFFLLKIFLIIMFSLKVFFFSNSFCNSLRENNQKTLVKLSQKYRSSCQQLWFFPQRIIQGFAHFILIFK</sequence>
<dbReference type="EMBL" id="CAJJDN010000151">
    <property type="protein sequence ID" value="CAD8124454.1"/>
    <property type="molecule type" value="Genomic_DNA"/>
</dbReference>
<dbReference type="Proteomes" id="UP000692954">
    <property type="component" value="Unassembled WGS sequence"/>
</dbReference>
<evidence type="ECO:0000313" key="3">
    <source>
        <dbReference type="Proteomes" id="UP000692954"/>
    </source>
</evidence>
<keyword evidence="1" id="KW-1133">Transmembrane helix</keyword>
<keyword evidence="1" id="KW-0472">Membrane</keyword>
<gene>
    <name evidence="2" type="ORF">PSON_ATCC_30995.1.T1510055</name>
</gene>
<reference evidence="2" key="1">
    <citation type="submission" date="2021-01" db="EMBL/GenBank/DDBJ databases">
        <authorList>
            <consortium name="Genoscope - CEA"/>
            <person name="William W."/>
        </authorList>
    </citation>
    <scope>NUCLEOTIDE SEQUENCE</scope>
</reference>
<comment type="caution">
    <text evidence="2">The sequence shown here is derived from an EMBL/GenBank/DDBJ whole genome shotgun (WGS) entry which is preliminary data.</text>
</comment>
<feature type="transmembrane region" description="Helical" evidence="1">
    <location>
        <begin position="63"/>
        <end position="85"/>
    </location>
</feature>
<keyword evidence="3" id="KW-1185">Reference proteome</keyword>
<proteinExistence type="predicted"/>
<accession>A0A8S1RAU3</accession>
<evidence type="ECO:0000313" key="2">
    <source>
        <dbReference type="EMBL" id="CAD8124454.1"/>
    </source>
</evidence>
<evidence type="ECO:0000256" key="1">
    <source>
        <dbReference type="SAM" id="Phobius"/>
    </source>
</evidence>
<name>A0A8S1RAU3_9CILI</name>
<dbReference type="AlphaFoldDB" id="A0A8S1RAU3"/>
<evidence type="ECO:0008006" key="4">
    <source>
        <dbReference type="Google" id="ProtNLM"/>
    </source>
</evidence>